<name>A0A1H5V7X4_9GAMM</name>
<dbReference type="AlphaFoldDB" id="A0A1H5V7X4"/>
<evidence type="ECO:0000256" key="1">
    <source>
        <dbReference type="SAM" id="Phobius"/>
    </source>
</evidence>
<gene>
    <name evidence="3" type="ORF">SAMN05444390_101626</name>
</gene>
<organism evidence="3 4">
    <name type="scientific">Marinobacterium lutimaris</name>
    <dbReference type="NCBI Taxonomy" id="568106"/>
    <lineage>
        <taxon>Bacteria</taxon>
        <taxon>Pseudomonadati</taxon>
        <taxon>Pseudomonadota</taxon>
        <taxon>Gammaproteobacteria</taxon>
        <taxon>Oceanospirillales</taxon>
        <taxon>Oceanospirillaceae</taxon>
        <taxon>Marinobacterium</taxon>
    </lineage>
</organism>
<feature type="signal peptide" evidence="2">
    <location>
        <begin position="1"/>
        <end position="21"/>
    </location>
</feature>
<keyword evidence="1" id="KW-0472">Membrane</keyword>
<dbReference type="InterPro" id="IPR007038">
    <property type="entry name" value="HupE_UreJ"/>
</dbReference>
<keyword evidence="2" id="KW-0732">Signal</keyword>
<dbReference type="EMBL" id="FNVQ01000001">
    <property type="protein sequence ID" value="SEF82557.1"/>
    <property type="molecule type" value="Genomic_DNA"/>
</dbReference>
<dbReference type="OrthoDB" id="9808192at2"/>
<evidence type="ECO:0000256" key="2">
    <source>
        <dbReference type="SAM" id="SignalP"/>
    </source>
</evidence>
<feature type="transmembrane region" description="Helical" evidence="1">
    <location>
        <begin position="43"/>
        <end position="64"/>
    </location>
</feature>
<dbReference type="Pfam" id="PF04955">
    <property type="entry name" value="HupE_UreJ"/>
    <property type="match status" value="1"/>
</dbReference>
<accession>A0A1H5V7X4</accession>
<protein>
    <submittedName>
        <fullName evidence="3">HupE / UreJ protein</fullName>
    </submittedName>
</protein>
<keyword evidence="4" id="KW-1185">Reference proteome</keyword>
<proteinExistence type="predicted"/>
<dbReference type="RefSeq" id="WP_104001598.1">
    <property type="nucleotide sequence ID" value="NZ_FNVQ01000001.1"/>
</dbReference>
<evidence type="ECO:0000313" key="4">
    <source>
        <dbReference type="Proteomes" id="UP000236745"/>
    </source>
</evidence>
<keyword evidence="1" id="KW-0812">Transmembrane</keyword>
<keyword evidence="1" id="KW-1133">Transmembrane helix</keyword>
<sequence>MQMFKRSLAAVSLLAPGMAIAHEGAHGGGLTSGFVHVISEPDHLAIVCLGAALIGCASWAVHGLGRKRALSRQASSRARD</sequence>
<dbReference type="Proteomes" id="UP000236745">
    <property type="component" value="Unassembled WGS sequence"/>
</dbReference>
<reference evidence="3 4" key="1">
    <citation type="submission" date="2016-10" db="EMBL/GenBank/DDBJ databases">
        <authorList>
            <person name="de Groot N.N."/>
        </authorList>
    </citation>
    <scope>NUCLEOTIDE SEQUENCE [LARGE SCALE GENOMIC DNA]</scope>
    <source>
        <strain evidence="3 4">DSM 22012</strain>
    </source>
</reference>
<evidence type="ECO:0000313" key="3">
    <source>
        <dbReference type="EMBL" id="SEF82557.1"/>
    </source>
</evidence>
<feature type="chain" id="PRO_5009286967" evidence="2">
    <location>
        <begin position="22"/>
        <end position="80"/>
    </location>
</feature>